<keyword evidence="11" id="KW-1185">Reference proteome</keyword>
<feature type="transmembrane region" description="Helical" evidence="8">
    <location>
        <begin position="339"/>
        <end position="357"/>
    </location>
</feature>
<accession>A0ABW4IBZ0</accession>
<dbReference type="PANTHER" id="PTHR33908">
    <property type="entry name" value="MANNOSYLTRANSFERASE YKCB-RELATED"/>
    <property type="match status" value="1"/>
</dbReference>
<evidence type="ECO:0000256" key="4">
    <source>
        <dbReference type="ARBA" id="ARBA00022679"/>
    </source>
</evidence>
<sequence length="515" mass="59431">MEYRIKLRWLILFATLIRCVCALLVELGNDEVYYYTYALQLDWNHFDHPPIVGIVIRFFTLNLHWINTFSMRFGAIIIAAINTWLIARTGTLLRNQRTGFIAAIIYNVSIYTSIIAGLFILPDSPAVFFWLASLYCMLKIILNKEKKISRTLIWLGFFIGLAIMSKVHGVFLWLGFVIYILLYQKNLLFRKQLYISIFLTIIIILPIFLWNLKYDFITWKFHGDRVNIKDNYIHFNSLFTAIAGQLFYNNPLLIVLYTIALLALRKANNIIPANTVRLLLCCAIPIILATTLIALFRPILPHWSGPGFIPFMLLTATWIDWHLHQTRTSISKPLLNSALYFTLVILFSGVLLIRLYPGNLSGANEKKELGKGDFSLDMTGWEKLGIDFSKFREQDVIKDKMNPDAVILINKWFPGGHLYFYVARPLNIPTIGVGNLSDLHKFVWLNVIEGNIKSGGDAYFIVPSNNFDDPKALYHNLFHSIELATILHQKRGNKTIRHWYIYRLKNAKAPLGSLY</sequence>
<organism evidence="10 11">
    <name type="scientific">Pseudopedobacter beijingensis</name>
    <dbReference type="NCBI Taxonomy" id="1207056"/>
    <lineage>
        <taxon>Bacteria</taxon>
        <taxon>Pseudomonadati</taxon>
        <taxon>Bacteroidota</taxon>
        <taxon>Sphingobacteriia</taxon>
        <taxon>Sphingobacteriales</taxon>
        <taxon>Sphingobacteriaceae</taxon>
        <taxon>Pseudopedobacter</taxon>
    </lineage>
</organism>
<feature type="transmembrane region" description="Helical" evidence="8">
    <location>
        <begin position="69"/>
        <end position="87"/>
    </location>
</feature>
<evidence type="ECO:0000256" key="3">
    <source>
        <dbReference type="ARBA" id="ARBA00022676"/>
    </source>
</evidence>
<dbReference type="Proteomes" id="UP001597118">
    <property type="component" value="Unassembled WGS sequence"/>
</dbReference>
<protein>
    <submittedName>
        <fullName evidence="10">ArnT family glycosyltransferase</fullName>
        <ecNumber evidence="10">2.4.-.-</ecNumber>
    </submittedName>
</protein>
<evidence type="ECO:0000313" key="11">
    <source>
        <dbReference type="Proteomes" id="UP001597118"/>
    </source>
</evidence>
<keyword evidence="6 8" id="KW-1133">Transmembrane helix</keyword>
<keyword evidence="3 10" id="KW-0328">Glycosyltransferase</keyword>
<evidence type="ECO:0000256" key="6">
    <source>
        <dbReference type="ARBA" id="ARBA00022989"/>
    </source>
</evidence>
<evidence type="ECO:0000259" key="9">
    <source>
        <dbReference type="Pfam" id="PF13231"/>
    </source>
</evidence>
<gene>
    <name evidence="10" type="ORF">ACFSAH_10230</name>
</gene>
<keyword evidence="2" id="KW-1003">Cell membrane</keyword>
<feature type="transmembrane region" description="Helical" evidence="8">
    <location>
        <begin position="7"/>
        <end position="25"/>
    </location>
</feature>
<evidence type="ECO:0000256" key="2">
    <source>
        <dbReference type="ARBA" id="ARBA00022475"/>
    </source>
</evidence>
<evidence type="ECO:0000313" key="10">
    <source>
        <dbReference type="EMBL" id="MFD1630256.1"/>
    </source>
</evidence>
<evidence type="ECO:0000256" key="1">
    <source>
        <dbReference type="ARBA" id="ARBA00004651"/>
    </source>
</evidence>
<dbReference type="EMBL" id="JBHUDG010000015">
    <property type="protein sequence ID" value="MFD1630256.1"/>
    <property type="molecule type" value="Genomic_DNA"/>
</dbReference>
<dbReference type="GO" id="GO:0016757">
    <property type="term" value="F:glycosyltransferase activity"/>
    <property type="evidence" value="ECO:0007669"/>
    <property type="project" value="UniProtKB-KW"/>
</dbReference>
<feature type="transmembrane region" description="Helical" evidence="8">
    <location>
        <begin position="99"/>
        <end position="120"/>
    </location>
</feature>
<evidence type="ECO:0000256" key="7">
    <source>
        <dbReference type="ARBA" id="ARBA00023136"/>
    </source>
</evidence>
<dbReference type="InterPro" id="IPR050297">
    <property type="entry name" value="LipidA_mod_glycosyltrf_83"/>
</dbReference>
<proteinExistence type="predicted"/>
<reference evidence="11" key="1">
    <citation type="journal article" date="2019" name="Int. J. Syst. Evol. Microbiol.">
        <title>The Global Catalogue of Microorganisms (GCM) 10K type strain sequencing project: providing services to taxonomists for standard genome sequencing and annotation.</title>
        <authorList>
            <consortium name="The Broad Institute Genomics Platform"/>
            <consortium name="The Broad Institute Genome Sequencing Center for Infectious Disease"/>
            <person name="Wu L."/>
            <person name="Ma J."/>
        </authorList>
    </citation>
    <scope>NUCLEOTIDE SEQUENCE [LARGE SCALE GENOMIC DNA]</scope>
    <source>
        <strain evidence="11">CCUG 53762</strain>
    </source>
</reference>
<keyword evidence="7 8" id="KW-0472">Membrane</keyword>
<evidence type="ECO:0000256" key="5">
    <source>
        <dbReference type="ARBA" id="ARBA00022692"/>
    </source>
</evidence>
<dbReference type="EC" id="2.4.-.-" evidence="10"/>
<name>A0ABW4IBZ0_9SPHI</name>
<dbReference type="PANTHER" id="PTHR33908:SF11">
    <property type="entry name" value="MEMBRANE PROTEIN"/>
    <property type="match status" value="1"/>
</dbReference>
<feature type="transmembrane region" description="Helical" evidence="8">
    <location>
        <begin position="154"/>
        <end position="181"/>
    </location>
</feature>
<feature type="transmembrane region" description="Helical" evidence="8">
    <location>
        <begin position="193"/>
        <end position="212"/>
    </location>
</feature>
<feature type="transmembrane region" description="Helical" evidence="8">
    <location>
        <begin position="233"/>
        <end position="264"/>
    </location>
</feature>
<evidence type="ECO:0000256" key="8">
    <source>
        <dbReference type="SAM" id="Phobius"/>
    </source>
</evidence>
<feature type="transmembrane region" description="Helical" evidence="8">
    <location>
        <begin position="276"/>
        <end position="296"/>
    </location>
</feature>
<dbReference type="Pfam" id="PF13231">
    <property type="entry name" value="PMT_2"/>
    <property type="match status" value="1"/>
</dbReference>
<keyword evidence="4 10" id="KW-0808">Transferase</keyword>
<feature type="domain" description="Glycosyltransferase RgtA/B/C/D-like" evidence="9">
    <location>
        <begin position="47"/>
        <end position="210"/>
    </location>
</feature>
<keyword evidence="5 8" id="KW-0812">Transmembrane</keyword>
<feature type="transmembrane region" description="Helical" evidence="8">
    <location>
        <begin position="303"/>
        <end position="319"/>
    </location>
</feature>
<comment type="caution">
    <text evidence="10">The sequence shown here is derived from an EMBL/GenBank/DDBJ whole genome shotgun (WGS) entry which is preliminary data.</text>
</comment>
<dbReference type="InterPro" id="IPR038731">
    <property type="entry name" value="RgtA/B/C-like"/>
</dbReference>
<dbReference type="RefSeq" id="WP_379662632.1">
    <property type="nucleotide sequence ID" value="NZ_JBHUDG010000015.1"/>
</dbReference>
<comment type="subcellular location">
    <subcellularLocation>
        <location evidence="1">Cell membrane</location>
        <topology evidence="1">Multi-pass membrane protein</topology>
    </subcellularLocation>
</comment>